<dbReference type="InterPro" id="IPR018212">
    <property type="entry name" value="Na/solute_symporter_CS"/>
</dbReference>
<dbReference type="InterPro" id="IPR038377">
    <property type="entry name" value="Na/Glc_symporter_sf"/>
</dbReference>
<name>A0A381X3E9_9ZZZZ</name>
<dbReference type="PANTHER" id="PTHR48086">
    <property type="entry name" value="SODIUM/PROLINE SYMPORTER-RELATED"/>
    <property type="match status" value="1"/>
</dbReference>
<dbReference type="GO" id="GO:0046942">
    <property type="term" value="P:carboxylic acid transport"/>
    <property type="evidence" value="ECO:0007669"/>
    <property type="project" value="UniProtKB-ARBA"/>
</dbReference>
<dbReference type="PANTHER" id="PTHR48086:SF3">
    <property type="entry name" value="SODIUM_PROLINE SYMPORTER"/>
    <property type="match status" value="1"/>
</dbReference>
<dbReference type="GO" id="GO:0005886">
    <property type="term" value="C:plasma membrane"/>
    <property type="evidence" value="ECO:0007669"/>
    <property type="project" value="UniProtKB-SubCell"/>
</dbReference>
<keyword evidence="9" id="KW-0406">Ion transport</keyword>
<dbReference type="PROSITE" id="PS00456">
    <property type="entry name" value="NA_SOLUT_SYMP_1"/>
    <property type="match status" value="1"/>
</dbReference>
<feature type="transmembrane region" description="Helical" evidence="12">
    <location>
        <begin position="416"/>
        <end position="440"/>
    </location>
</feature>
<evidence type="ECO:0000256" key="10">
    <source>
        <dbReference type="ARBA" id="ARBA00023136"/>
    </source>
</evidence>
<keyword evidence="11" id="KW-0739">Sodium transport</keyword>
<evidence type="ECO:0000256" key="8">
    <source>
        <dbReference type="ARBA" id="ARBA00023053"/>
    </source>
</evidence>
<feature type="transmembrane region" description="Helical" evidence="12">
    <location>
        <begin position="215"/>
        <end position="232"/>
    </location>
</feature>
<dbReference type="Gene3D" id="1.20.1730.10">
    <property type="entry name" value="Sodium/glucose cotransporter"/>
    <property type="match status" value="1"/>
</dbReference>
<evidence type="ECO:0000256" key="3">
    <source>
        <dbReference type="ARBA" id="ARBA00022448"/>
    </source>
</evidence>
<feature type="transmembrane region" description="Helical" evidence="12">
    <location>
        <begin position="474"/>
        <end position="493"/>
    </location>
</feature>
<comment type="subcellular location">
    <subcellularLocation>
        <location evidence="1">Cell membrane</location>
        <topology evidence="1">Multi-pass membrane protein</topology>
    </subcellularLocation>
</comment>
<feature type="transmembrane region" description="Helical" evidence="12">
    <location>
        <begin position="108"/>
        <end position="130"/>
    </location>
</feature>
<keyword evidence="4" id="KW-1003">Cell membrane</keyword>
<evidence type="ECO:0000256" key="12">
    <source>
        <dbReference type="SAM" id="Phobius"/>
    </source>
</evidence>
<feature type="transmembrane region" description="Helical" evidence="12">
    <location>
        <begin position="42"/>
        <end position="61"/>
    </location>
</feature>
<keyword evidence="5 12" id="KW-0812">Transmembrane</keyword>
<evidence type="ECO:0000256" key="9">
    <source>
        <dbReference type="ARBA" id="ARBA00023065"/>
    </source>
</evidence>
<proteinExistence type="inferred from homology"/>
<dbReference type="EMBL" id="UINC01013777">
    <property type="protein sequence ID" value="SVA59286.1"/>
    <property type="molecule type" value="Genomic_DNA"/>
</dbReference>
<dbReference type="GO" id="GO:0006814">
    <property type="term" value="P:sodium ion transport"/>
    <property type="evidence" value="ECO:0007669"/>
    <property type="project" value="UniProtKB-KW"/>
</dbReference>
<dbReference type="Pfam" id="PF00474">
    <property type="entry name" value="SSF"/>
    <property type="match status" value="1"/>
</dbReference>
<feature type="transmembrane region" description="Helical" evidence="12">
    <location>
        <begin position="344"/>
        <end position="372"/>
    </location>
</feature>
<evidence type="ECO:0000256" key="6">
    <source>
        <dbReference type="ARBA" id="ARBA00022847"/>
    </source>
</evidence>
<dbReference type="PROSITE" id="PS50283">
    <property type="entry name" value="NA_SOLUT_SYMP_3"/>
    <property type="match status" value="1"/>
</dbReference>
<dbReference type="GO" id="GO:0015293">
    <property type="term" value="F:symporter activity"/>
    <property type="evidence" value="ECO:0007669"/>
    <property type="project" value="UniProtKB-KW"/>
</dbReference>
<dbReference type="CDD" id="cd10322">
    <property type="entry name" value="SLC5sbd"/>
    <property type="match status" value="1"/>
</dbReference>
<gene>
    <name evidence="13" type="ORF">METZ01_LOCUS112140</name>
</gene>
<evidence type="ECO:0000256" key="2">
    <source>
        <dbReference type="ARBA" id="ARBA00006434"/>
    </source>
</evidence>
<keyword evidence="7 12" id="KW-1133">Transmembrane helix</keyword>
<feature type="transmembrane region" description="Helical" evidence="12">
    <location>
        <begin position="301"/>
        <end position="323"/>
    </location>
</feature>
<evidence type="ECO:0000256" key="7">
    <source>
        <dbReference type="ARBA" id="ARBA00022989"/>
    </source>
</evidence>
<feature type="transmembrane region" description="Helical" evidence="12">
    <location>
        <begin position="392"/>
        <end position="409"/>
    </location>
</feature>
<reference evidence="13" key="1">
    <citation type="submission" date="2018-05" db="EMBL/GenBank/DDBJ databases">
        <authorList>
            <person name="Lanie J.A."/>
            <person name="Ng W.-L."/>
            <person name="Kazmierczak K.M."/>
            <person name="Andrzejewski T.M."/>
            <person name="Davidsen T.M."/>
            <person name="Wayne K.J."/>
            <person name="Tettelin H."/>
            <person name="Glass J.I."/>
            <person name="Rusch D."/>
            <person name="Podicherti R."/>
            <person name="Tsui H.-C.T."/>
            <person name="Winkler M.E."/>
        </authorList>
    </citation>
    <scope>NUCLEOTIDE SEQUENCE</scope>
</reference>
<feature type="transmembrane region" description="Helical" evidence="12">
    <location>
        <begin position="150"/>
        <end position="169"/>
    </location>
</feature>
<evidence type="ECO:0000256" key="1">
    <source>
        <dbReference type="ARBA" id="ARBA00004651"/>
    </source>
</evidence>
<keyword evidence="8" id="KW-0915">Sodium</keyword>
<sequence>MGGVYDRMAPGLFHDYFTLVGPVDFLPKQSIDKIVSLEQSILLIYLAACMLIGVIVSKRVFSSADEYWVGGRGIGVSVNSLAIMATLASGGSIVGVMGLGYSKGIPFALALFSGAVVGFPLASVLVANPLRNFGKYTITDFLSFRYPHPAIQIGVPLIILSSFTVYIVAQLKAAGITSEALLGLPYHQSVILFTIVFIVYVSFGGMVAVTWTDMFQGGLMVIVVVGTGFYLLTTHEHLNNPLITATTRAPELGLMKEAPLSSMIGSFVIWAAAISVMPHIVMRVYSAKNSQAAKLSLNIAVIIYSILILSSLLIIVPVGKILFPVLDDADMVFLKIIESSFSPVMRGCAVAAIMAAVMSTTDALLLACSSAVSHDLLGYVSPDLDNALKNRIRIYCTWLIGLVAMVFAFDPPPLITLFYSASIGVLCAGLFIPTIAGIWWKKTNTMGGVSALLVGVTTYLIVQFNPDAPPLSAILFALPASLLGLLIGNRFGINVTDDIIEKVSKLHV</sequence>
<feature type="transmembrane region" description="Helical" evidence="12">
    <location>
        <begin position="260"/>
        <end position="281"/>
    </location>
</feature>
<evidence type="ECO:0008006" key="14">
    <source>
        <dbReference type="Google" id="ProtNLM"/>
    </source>
</evidence>
<keyword evidence="3" id="KW-0813">Transport</keyword>
<dbReference type="AlphaFoldDB" id="A0A381X3E9"/>
<evidence type="ECO:0000256" key="11">
    <source>
        <dbReference type="ARBA" id="ARBA00023201"/>
    </source>
</evidence>
<dbReference type="InterPro" id="IPR001734">
    <property type="entry name" value="Na/solute_symporter"/>
</dbReference>
<comment type="similarity">
    <text evidence="2">Belongs to the sodium:solute symporter (SSF) (TC 2.A.21) family.</text>
</comment>
<feature type="transmembrane region" description="Helical" evidence="12">
    <location>
        <begin position="190"/>
        <end position="209"/>
    </location>
</feature>
<protein>
    <recommendedName>
        <fullName evidence="14">Sodium:solute symporter family protein</fullName>
    </recommendedName>
</protein>
<dbReference type="InterPro" id="IPR050277">
    <property type="entry name" value="Sodium:Solute_Symporter"/>
</dbReference>
<keyword evidence="6" id="KW-0769">Symport</keyword>
<evidence type="ECO:0000256" key="5">
    <source>
        <dbReference type="ARBA" id="ARBA00022692"/>
    </source>
</evidence>
<feature type="transmembrane region" description="Helical" evidence="12">
    <location>
        <begin position="446"/>
        <end position="462"/>
    </location>
</feature>
<keyword evidence="10 12" id="KW-0472">Membrane</keyword>
<accession>A0A381X3E9</accession>
<evidence type="ECO:0000256" key="4">
    <source>
        <dbReference type="ARBA" id="ARBA00022475"/>
    </source>
</evidence>
<organism evidence="13">
    <name type="scientific">marine metagenome</name>
    <dbReference type="NCBI Taxonomy" id="408172"/>
    <lineage>
        <taxon>unclassified sequences</taxon>
        <taxon>metagenomes</taxon>
        <taxon>ecological metagenomes</taxon>
    </lineage>
</organism>
<evidence type="ECO:0000313" key="13">
    <source>
        <dbReference type="EMBL" id="SVA59286.1"/>
    </source>
</evidence>